<gene>
    <name evidence="2" type="ORF">NCTC13315_03135</name>
</gene>
<dbReference type="EMBL" id="UGNV01000006">
    <property type="protein sequence ID" value="STX55765.1"/>
    <property type="molecule type" value="Genomic_DNA"/>
</dbReference>
<feature type="coiled-coil region" evidence="1">
    <location>
        <begin position="286"/>
        <end position="320"/>
    </location>
</feature>
<dbReference type="Proteomes" id="UP000254968">
    <property type="component" value="Unassembled WGS sequence"/>
</dbReference>
<evidence type="ECO:0000256" key="1">
    <source>
        <dbReference type="SAM" id="Coils"/>
    </source>
</evidence>
<protein>
    <submittedName>
        <fullName evidence="2">Uncharacterized protein</fullName>
    </submittedName>
</protein>
<reference evidence="2 3" key="1">
    <citation type="submission" date="2018-06" db="EMBL/GenBank/DDBJ databases">
        <authorList>
            <consortium name="Pathogen Informatics"/>
            <person name="Doyle S."/>
        </authorList>
    </citation>
    <scope>NUCLEOTIDE SEQUENCE [LARGE SCALE GENOMIC DNA]</scope>
    <source>
        <strain evidence="2 3">NCTC13315</strain>
    </source>
</reference>
<evidence type="ECO:0000313" key="2">
    <source>
        <dbReference type="EMBL" id="STX55765.1"/>
    </source>
</evidence>
<dbReference type="RefSeq" id="WP_115304369.1">
    <property type="nucleotide sequence ID" value="NZ_CAAAHO010000004.1"/>
</dbReference>
<accession>A0A378JPS3</accession>
<organism evidence="2 3">
    <name type="scientific">Legionella beliardensis</name>
    <dbReference type="NCBI Taxonomy" id="91822"/>
    <lineage>
        <taxon>Bacteria</taxon>
        <taxon>Pseudomonadati</taxon>
        <taxon>Pseudomonadota</taxon>
        <taxon>Gammaproteobacteria</taxon>
        <taxon>Legionellales</taxon>
        <taxon>Legionellaceae</taxon>
        <taxon>Legionella</taxon>
    </lineage>
</organism>
<sequence length="352" mass="40392">MTKPVPYNHVGFKELQQLSHEIKTLVKDLKCNPTDILFSTIQIKVDLARNYYKNLEPFSKSWTAGLFEAYRFLHKKIGRIDALFAEAQIIMLPFKPKTNAVNAIDMSVMPSIGTVAKLVSNQVKYNLSSEQGEEETQRLRHIFEEGAAIIANQLYASEKDSLSNRKLTGLESAFITLGLENEKNVENLKKANAFIEESTLRFQETQAQLVSIIDESELKRKQEIEESTLRFQETQAQLVSIIDESELKRKQEEETRRVHYQELSALKIECSEILKKATAVTQDYSTSQLLDKLSVLEEQIRILQQENVTLKKECDDLKKIVNKFPNEATLPTSAHIAEPTKKGFFSRHHNFR</sequence>
<keyword evidence="1" id="KW-0175">Coiled coil</keyword>
<proteinExistence type="predicted"/>
<keyword evidence="3" id="KW-1185">Reference proteome</keyword>
<dbReference type="AlphaFoldDB" id="A0A378JPS3"/>
<name>A0A378JPS3_9GAMM</name>
<evidence type="ECO:0000313" key="3">
    <source>
        <dbReference type="Proteomes" id="UP000254968"/>
    </source>
</evidence>